<keyword evidence="9" id="KW-0444">Lipid biosynthesis</keyword>
<dbReference type="PRINTS" id="PR00081">
    <property type="entry name" value="GDHRDH"/>
</dbReference>
<dbReference type="Gene3D" id="3.40.50.720">
    <property type="entry name" value="NAD(P)-binding Rossmann-like Domain"/>
    <property type="match status" value="1"/>
</dbReference>
<dbReference type="GO" id="GO:0004316">
    <property type="term" value="F:3-oxoacyl-[acyl-carrier-protein] reductase (NADPH) activity"/>
    <property type="evidence" value="ECO:0007669"/>
    <property type="project" value="UniProtKB-UniRule"/>
</dbReference>
<evidence type="ECO:0000256" key="1">
    <source>
        <dbReference type="ARBA" id="ARBA00005194"/>
    </source>
</evidence>
<dbReference type="PANTHER" id="PTHR42879:SF2">
    <property type="entry name" value="3-OXOACYL-[ACYL-CARRIER-PROTEIN] REDUCTASE FABG"/>
    <property type="match status" value="1"/>
</dbReference>
<gene>
    <name evidence="11" type="primary">fabG</name>
    <name evidence="11" type="ORF">QJ521_05445</name>
</gene>
<evidence type="ECO:0000256" key="8">
    <source>
        <dbReference type="PIRSR" id="PIRSR611284-2"/>
    </source>
</evidence>
<accession>A0AAW6UDD8</accession>
<dbReference type="NCBIfam" id="NF009464">
    <property type="entry name" value="PRK12824.1"/>
    <property type="match status" value="1"/>
</dbReference>
<feature type="binding site" evidence="8">
    <location>
        <begin position="155"/>
        <end position="159"/>
    </location>
    <ligand>
        <name>NADP(+)</name>
        <dbReference type="ChEBI" id="CHEBI:58349"/>
    </ligand>
</feature>
<evidence type="ECO:0000256" key="3">
    <source>
        <dbReference type="ARBA" id="ARBA00012948"/>
    </source>
</evidence>
<evidence type="ECO:0000259" key="10">
    <source>
        <dbReference type="SMART" id="SM00822"/>
    </source>
</evidence>
<keyword evidence="4 8" id="KW-0521">NADP</keyword>
<dbReference type="InterPro" id="IPR002347">
    <property type="entry name" value="SDR_fam"/>
</dbReference>
<dbReference type="NCBIfam" id="NF009466">
    <property type="entry name" value="PRK12826.1-2"/>
    <property type="match status" value="1"/>
</dbReference>
<keyword evidence="9" id="KW-0275">Fatty acid biosynthesis</keyword>
<keyword evidence="12" id="KW-1185">Reference proteome</keyword>
<dbReference type="AlphaFoldDB" id="A0AAW6UDD8"/>
<dbReference type="EC" id="1.1.1.100" evidence="3 9"/>
<dbReference type="InterPro" id="IPR011284">
    <property type="entry name" value="3oxo_ACP_reduc"/>
</dbReference>
<protein>
    <recommendedName>
        <fullName evidence="3 9">3-oxoacyl-[acyl-carrier-protein] reductase</fullName>
        <ecNumber evidence="3 9">1.1.1.100</ecNumber>
    </recommendedName>
</protein>
<dbReference type="InterPro" id="IPR057326">
    <property type="entry name" value="KR_dom"/>
</dbReference>
<comment type="caution">
    <text evidence="11">The sequence shown here is derived from an EMBL/GenBank/DDBJ whole genome shotgun (WGS) entry which is preliminary data.</text>
</comment>
<dbReference type="RefSeq" id="WP_282839425.1">
    <property type="nucleotide sequence ID" value="NZ_JASCXW010000015.1"/>
</dbReference>
<keyword evidence="9" id="KW-0276">Fatty acid metabolism</keyword>
<dbReference type="GO" id="GO:0051287">
    <property type="term" value="F:NAD binding"/>
    <property type="evidence" value="ECO:0007669"/>
    <property type="project" value="UniProtKB-UniRule"/>
</dbReference>
<dbReference type="CDD" id="cd05333">
    <property type="entry name" value="BKR_SDR_c"/>
    <property type="match status" value="1"/>
</dbReference>
<evidence type="ECO:0000256" key="5">
    <source>
        <dbReference type="ARBA" id="ARBA00023002"/>
    </source>
</evidence>
<evidence type="ECO:0000256" key="6">
    <source>
        <dbReference type="ARBA" id="ARBA00048508"/>
    </source>
</evidence>
<name>A0AAW6UDD8_9MOLU</name>
<dbReference type="InterPro" id="IPR050259">
    <property type="entry name" value="SDR"/>
</dbReference>
<dbReference type="InterPro" id="IPR020904">
    <property type="entry name" value="Sc_DH/Rdtase_CS"/>
</dbReference>
<dbReference type="NCBIfam" id="TIGR01830">
    <property type="entry name" value="3oxo_ACP_reduc"/>
    <property type="match status" value="1"/>
</dbReference>
<evidence type="ECO:0000256" key="9">
    <source>
        <dbReference type="RuleBase" id="RU366074"/>
    </source>
</evidence>
<keyword evidence="9" id="KW-0443">Lipid metabolism</keyword>
<dbReference type="PROSITE" id="PS00061">
    <property type="entry name" value="ADH_SHORT"/>
    <property type="match status" value="1"/>
</dbReference>
<dbReference type="PANTHER" id="PTHR42879">
    <property type="entry name" value="3-OXOACYL-(ACYL-CARRIER-PROTEIN) REDUCTASE"/>
    <property type="match status" value="1"/>
</dbReference>
<evidence type="ECO:0000256" key="2">
    <source>
        <dbReference type="ARBA" id="ARBA00006484"/>
    </source>
</evidence>
<evidence type="ECO:0000256" key="4">
    <source>
        <dbReference type="ARBA" id="ARBA00022857"/>
    </source>
</evidence>
<comment type="similarity">
    <text evidence="2 9">Belongs to the short-chain dehydrogenases/reductases (SDR) family.</text>
</comment>
<dbReference type="Proteomes" id="UP001431532">
    <property type="component" value="Unassembled WGS sequence"/>
</dbReference>
<proteinExistence type="inferred from homology"/>
<organism evidence="11 12">
    <name type="scientific">Peloplasma aerotolerans</name>
    <dbReference type="NCBI Taxonomy" id="3044389"/>
    <lineage>
        <taxon>Bacteria</taxon>
        <taxon>Bacillati</taxon>
        <taxon>Mycoplasmatota</taxon>
        <taxon>Mollicutes</taxon>
        <taxon>Acholeplasmatales</taxon>
        <taxon>Acholeplasmataceae</taxon>
        <taxon>Peloplasma</taxon>
    </lineage>
</organism>
<dbReference type="FunFam" id="3.40.50.720:FF:000115">
    <property type="entry name" value="3-oxoacyl-[acyl-carrier-protein] reductase FabG"/>
    <property type="match status" value="1"/>
</dbReference>
<evidence type="ECO:0000256" key="7">
    <source>
        <dbReference type="PIRSR" id="PIRSR611284-1"/>
    </source>
</evidence>
<dbReference type="PRINTS" id="PR00080">
    <property type="entry name" value="SDRFAMILY"/>
</dbReference>
<keyword evidence="5 9" id="KW-0560">Oxidoreductase</keyword>
<feature type="binding site" evidence="8">
    <location>
        <position position="90"/>
    </location>
    <ligand>
        <name>NADP(+)</name>
        <dbReference type="ChEBI" id="CHEBI:58349"/>
    </ligand>
</feature>
<comment type="function">
    <text evidence="9">Catalyzes the NADPH-dependent reduction of beta-ketoacyl-ACP substrates to beta-hydroxyacyl-ACP products, the first reductive step in the elongation cycle of fatty acid biosynthesis.</text>
</comment>
<dbReference type="NCBIfam" id="NF005559">
    <property type="entry name" value="PRK07231.1"/>
    <property type="match status" value="1"/>
</dbReference>
<evidence type="ECO:0000313" key="12">
    <source>
        <dbReference type="Proteomes" id="UP001431532"/>
    </source>
</evidence>
<dbReference type="SMART" id="SM00822">
    <property type="entry name" value="PKS_KR"/>
    <property type="match status" value="1"/>
</dbReference>
<comment type="pathway">
    <text evidence="1 9">Lipid metabolism; fatty acid biosynthesis.</text>
</comment>
<evidence type="ECO:0000313" key="11">
    <source>
        <dbReference type="EMBL" id="MDI6452998.1"/>
    </source>
</evidence>
<feature type="active site" description="Proton acceptor" evidence="7">
    <location>
        <position position="155"/>
    </location>
</feature>
<dbReference type="EMBL" id="JASCXW010000015">
    <property type="protein sequence ID" value="MDI6452998.1"/>
    <property type="molecule type" value="Genomic_DNA"/>
</dbReference>
<dbReference type="GO" id="GO:0006633">
    <property type="term" value="P:fatty acid biosynthetic process"/>
    <property type="evidence" value="ECO:0007669"/>
    <property type="project" value="UniProtKB-KW"/>
</dbReference>
<reference evidence="11" key="1">
    <citation type="submission" date="2023-05" db="EMBL/GenBank/DDBJ databases">
        <title>Mariniplasma microaerophilum sp. nov., a novel anaerobic mollicute isolated from terrestrial mud volcano, Taman Peninsula, Russia.</title>
        <authorList>
            <person name="Khomyakova M.A."/>
            <person name="Merkel A.Y."/>
            <person name="Slobodkin A.I."/>
        </authorList>
    </citation>
    <scope>NUCLEOTIDE SEQUENCE</scope>
    <source>
        <strain evidence="11">M4Ah</strain>
    </source>
</reference>
<comment type="subunit">
    <text evidence="9">Homotetramer.</text>
</comment>
<dbReference type="InterPro" id="IPR036291">
    <property type="entry name" value="NAD(P)-bd_dom_sf"/>
</dbReference>
<sequence length="247" mass="26504">MNLENKVAIVTGGAAGIGRFISLELARRGAKVVLNYNRSEQKANELVEEIKAFGGQAYAVQADISNYEDAERLVKEAISKFGTLNIVINNAGITDDALILRMSEDQFDRVINTNLKGVWNVSKHAAKPLLKSGYGRIINISSVSGVLGNAGQSNYSSAKAGVIGLTKALAREFASRGVTVNAVAPGFIETEMTKKLSQEISDAWSNQIPLKRFGQSEEVAYAVCFLASEEASYITGHTLEVDGGLVM</sequence>
<dbReference type="Pfam" id="PF13561">
    <property type="entry name" value="adh_short_C2"/>
    <property type="match status" value="1"/>
</dbReference>
<dbReference type="SUPFAM" id="SSF51735">
    <property type="entry name" value="NAD(P)-binding Rossmann-fold domains"/>
    <property type="match status" value="1"/>
</dbReference>
<feature type="binding site" evidence="8">
    <location>
        <position position="188"/>
    </location>
    <ligand>
        <name>NADP(+)</name>
        <dbReference type="ChEBI" id="CHEBI:58349"/>
    </ligand>
</feature>
<feature type="domain" description="Ketoreductase" evidence="10">
    <location>
        <begin position="6"/>
        <end position="191"/>
    </location>
</feature>
<comment type="catalytic activity">
    <reaction evidence="6 9">
        <text>a (3R)-hydroxyacyl-[ACP] + NADP(+) = a 3-oxoacyl-[ACP] + NADPH + H(+)</text>
        <dbReference type="Rhea" id="RHEA:17397"/>
        <dbReference type="Rhea" id="RHEA-COMP:9916"/>
        <dbReference type="Rhea" id="RHEA-COMP:9945"/>
        <dbReference type="ChEBI" id="CHEBI:15378"/>
        <dbReference type="ChEBI" id="CHEBI:57783"/>
        <dbReference type="ChEBI" id="CHEBI:58349"/>
        <dbReference type="ChEBI" id="CHEBI:78776"/>
        <dbReference type="ChEBI" id="CHEBI:78827"/>
        <dbReference type="EC" id="1.1.1.100"/>
    </reaction>
</comment>